<dbReference type="GO" id="GO:0004672">
    <property type="term" value="F:protein kinase activity"/>
    <property type="evidence" value="ECO:0007669"/>
    <property type="project" value="TreeGrafter"/>
</dbReference>
<protein>
    <recommendedName>
        <fullName evidence="4">Protein kinase domain-containing protein</fullName>
    </recommendedName>
</protein>
<name>A0AA88NB04_CHASR</name>
<evidence type="ECO:0000313" key="3">
    <source>
        <dbReference type="Proteomes" id="UP001187415"/>
    </source>
</evidence>
<dbReference type="GO" id="GO:0051754">
    <property type="term" value="P:meiotic sister chromatid cohesion, centromeric"/>
    <property type="evidence" value="ECO:0007669"/>
    <property type="project" value="TreeGrafter"/>
</dbReference>
<keyword evidence="3" id="KW-1185">Reference proteome</keyword>
<dbReference type="InterPro" id="IPR015661">
    <property type="entry name" value="Bub1/Mad3"/>
</dbReference>
<evidence type="ECO:0008006" key="4">
    <source>
        <dbReference type="Google" id="ProtNLM"/>
    </source>
</evidence>
<comment type="caution">
    <text evidence="2">The sequence shown here is derived from an EMBL/GenBank/DDBJ whole genome shotgun (WGS) entry which is preliminary data.</text>
</comment>
<feature type="compositionally biased region" description="Polar residues" evidence="1">
    <location>
        <begin position="164"/>
        <end position="178"/>
    </location>
</feature>
<dbReference type="PANTHER" id="PTHR14030">
    <property type="entry name" value="MITOTIC CHECKPOINT SERINE/THREONINE-PROTEIN KINASE BUB1"/>
    <property type="match status" value="1"/>
</dbReference>
<reference evidence="2" key="1">
    <citation type="submission" date="2023-07" db="EMBL/GenBank/DDBJ databases">
        <title>Chromosome-level Genome Assembly of Striped Snakehead (Channa striata).</title>
        <authorList>
            <person name="Liu H."/>
        </authorList>
    </citation>
    <scope>NUCLEOTIDE SEQUENCE</scope>
    <source>
        <strain evidence="2">Gz</strain>
        <tissue evidence="2">Muscle</tissue>
    </source>
</reference>
<accession>A0AA88NB04</accession>
<dbReference type="Gene3D" id="1.10.510.10">
    <property type="entry name" value="Transferase(Phosphotransferase) domain 1"/>
    <property type="match status" value="1"/>
</dbReference>
<gene>
    <name evidence="2" type="ORF">Q5P01_004528</name>
</gene>
<evidence type="ECO:0000256" key="1">
    <source>
        <dbReference type="SAM" id="MobiDB-lite"/>
    </source>
</evidence>
<dbReference type="Proteomes" id="UP001187415">
    <property type="component" value="Unassembled WGS sequence"/>
</dbReference>
<sequence>MADGSSNNSEAQHILLSRGARLQEQCGAVMSGYCNGLVMGEGLEFSFEELQAEKYFKCRDGEMDENLRHLKQLREHLTQKLEDKNRLLLVRRMQQQVFPEASSSQRSDPTVPPAAASFQFINQQFLVSRAVSLRVNSLRPSPSLDPPQILQRPVSKVPEKLSPIQETSVETNSLSSLGGLSAETCSPLEEQDQEQTDQASSSDTKLQQMLPQCFSRNSFNTGDLHSEPGPLPAVEENGCLQLGGELYLIFSRVVDGGSFSVYNGATEDVYVLIKVDSCSVPWDFHQFTRLKKSLSSTDGLPLISCFQFVDGCFIVYTTPPDHMFTGLADRGPSELSVGHKAISLLKLVSQLHSCRLVHATLQPQILTCSRRGFLSPYWVFPVDWSSSVDLDFQQDVGSVRELPSAQTYINLGLLELTAPPQLQDDSGEGRQRLVSSDVQCDMFSRMWKKVFRSLLNADGQSSQSVVLELHEQLLTLYR</sequence>
<evidence type="ECO:0000313" key="2">
    <source>
        <dbReference type="EMBL" id="KAK2855793.1"/>
    </source>
</evidence>
<organism evidence="2 3">
    <name type="scientific">Channa striata</name>
    <name type="common">Snakehead murrel</name>
    <name type="synonym">Ophicephalus striatus</name>
    <dbReference type="NCBI Taxonomy" id="64152"/>
    <lineage>
        <taxon>Eukaryota</taxon>
        <taxon>Metazoa</taxon>
        <taxon>Chordata</taxon>
        <taxon>Craniata</taxon>
        <taxon>Vertebrata</taxon>
        <taxon>Euteleostomi</taxon>
        <taxon>Actinopterygii</taxon>
        <taxon>Neopterygii</taxon>
        <taxon>Teleostei</taxon>
        <taxon>Neoteleostei</taxon>
        <taxon>Acanthomorphata</taxon>
        <taxon>Anabantaria</taxon>
        <taxon>Anabantiformes</taxon>
        <taxon>Channoidei</taxon>
        <taxon>Channidae</taxon>
        <taxon>Channa</taxon>
    </lineage>
</organism>
<feature type="region of interest" description="Disordered" evidence="1">
    <location>
        <begin position="138"/>
        <end position="181"/>
    </location>
</feature>
<dbReference type="GO" id="GO:0005634">
    <property type="term" value="C:nucleus"/>
    <property type="evidence" value="ECO:0007669"/>
    <property type="project" value="TreeGrafter"/>
</dbReference>
<dbReference type="GO" id="GO:0007094">
    <property type="term" value="P:mitotic spindle assembly checkpoint signaling"/>
    <property type="evidence" value="ECO:0007669"/>
    <property type="project" value="InterPro"/>
</dbReference>
<proteinExistence type="predicted"/>
<dbReference type="PANTHER" id="PTHR14030:SF25">
    <property type="entry name" value="MITOTIC CHECKPOINT SERINE_THREONINE-PROTEIN KINASE BUB1 BETA"/>
    <property type="match status" value="1"/>
</dbReference>
<dbReference type="EMBL" id="JAUPFM010000003">
    <property type="protein sequence ID" value="KAK2855793.1"/>
    <property type="molecule type" value="Genomic_DNA"/>
</dbReference>
<dbReference type="AlphaFoldDB" id="A0AA88NB04"/>